<keyword evidence="2" id="KW-1133">Transmembrane helix</keyword>
<sequence length="490" mass="52008">MRRTQPPSRRDATRLYPVIGLVVLAALAGIAYVSYTANTGLPLQRRYRIDVVLPDAKRLAKTNDVRIGGLRVGQVARVQAFRPGARQRVRARIELALNRSVGRLPIDTQVKVRSASILGATYLDVIPGRSTTTIPDGGELPLARSLPTVELTDLLDVFNRGTARSAQAAFISLGDGLAGRGGGLNQTIASVAELLPPLGVVGTTLASRGARLPQFIDGLHVFTRALAPVSGDLARLTAGGERTFGALARKRAALASSIEEAVPAERSTIAALGAARPDLVRLADLLTEVGQATPRLRPSLREVNRILAAGVPPLRALPPVGTRLRSTLRALDARSRDRATDGAVRKLTQAVRAAETTLEVLTPAQRQCNIVSLWAETFGWGFGGPGFSQGPALVSTGITHYGALGEFLQSPTPSPGIAINNTPHENTRECEAGNEPYPETFPVFNPPTKPQLIGNPAGDQANTTVRTRQPPGVRELAREAGVQPTVRAEP</sequence>
<accession>A0ABY5DYF8</accession>
<evidence type="ECO:0000313" key="4">
    <source>
        <dbReference type="EMBL" id="UTI67071.1"/>
    </source>
</evidence>
<dbReference type="PANTHER" id="PTHR33371:SF4">
    <property type="entry name" value="INTERMEMBRANE PHOSPHOLIPID TRANSPORT SYSTEM BINDING PROTEIN MLAD"/>
    <property type="match status" value="1"/>
</dbReference>
<evidence type="ECO:0000313" key="5">
    <source>
        <dbReference type="Proteomes" id="UP001056035"/>
    </source>
</evidence>
<feature type="region of interest" description="Disordered" evidence="1">
    <location>
        <begin position="445"/>
        <end position="490"/>
    </location>
</feature>
<dbReference type="PANTHER" id="PTHR33371">
    <property type="entry name" value="INTERMEMBRANE PHOSPHOLIPID TRANSPORT SYSTEM BINDING PROTEIN MLAD-RELATED"/>
    <property type="match status" value="1"/>
</dbReference>
<keyword evidence="2" id="KW-0812">Transmembrane</keyword>
<feature type="domain" description="Mce/MlaD" evidence="3">
    <location>
        <begin position="46"/>
        <end position="128"/>
    </location>
</feature>
<dbReference type="RefSeq" id="WP_254573720.1">
    <property type="nucleotide sequence ID" value="NZ_CP098502.1"/>
</dbReference>
<evidence type="ECO:0000256" key="1">
    <source>
        <dbReference type="SAM" id="MobiDB-lite"/>
    </source>
</evidence>
<reference evidence="4 5" key="1">
    <citation type="submission" date="2022-06" db="EMBL/GenBank/DDBJ databases">
        <title>Paraconexibacter antarcticus.</title>
        <authorList>
            <person name="Kim C.S."/>
        </authorList>
    </citation>
    <scope>NUCLEOTIDE SEQUENCE [LARGE SCALE GENOMIC DNA]</scope>
    <source>
        <strain evidence="4 5">02-257</strain>
    </source>
</reference>
<dbReference type="Pfam" id="PF02470">
    <property type="entry name" value="MlaD"/>
    <property type="match status" value="1"/>
</dbReference>
<feature type="transmembrane region" description="Helical" evidence="2">
    <location>
        <begin position="12"/>
        <end position="35"/>
    </location>
</feature>
<keyword evidence="5" id="KW-1185">Reference proteome</keyword>
<dbReference type="EMBL" id="CP098502">
    <property type="protein sequence ID" value="UTI67071.1"/>
    <property type="molecule type" value="Genomic_DNA"/>
</dbReference>
<organism evidence="4 5">
    <name type="scientific">Paraconexibacter antarcticus</name>
    <dbReference type="NCBI Taxonomy" id="2949664"/>
    <lineage>
        <taxon>Bacteria</taxon>
        <taxon>Bacillati</taxon>
        <taxon>Actinomycetota</taxon>
        <taxon>Thermoleophilia</taxon>
        <taxon>Solirubrobacterales</taxon>
        <taxon>Paraconexibacteraceae</taxon>
        <taxon>Paraconexibacter</taxon>
    </lineage>
</organism>
<dbReference type="InterPro" id="IPR003399">
    <property type="entry name" value="Mce/MlaD"/>
</dbReference>
<gene>
    <name evidence="4" type="ORF">NBH00_11145</name>
</gene>
<proteinExistence type="predicted"/>
<evidence type="ECO:0000259" key="3">
    <source>
        <dbReference type="Pfam" id="PF02470"/>
    </source>
</evidence>
<keyword evidence="2" id="KW-0472">Membrane</keyword>
<protein>
    <submittedName>
        <fullName evidence="4">MlaD family protein</fullName>
    </submittedName>
</protein>
<evidence type="ECO:0000256" key="2">
    <source>
        <dbReference type="SAM" id="Phobius"/>
    </source>
</evidence>
<name>A0ABY5DYF8_9ACTN</name>
<dbReference type="Proteomes" id="UP001056035">
    <property type="component" value="Chromosome"/>
</dbReference>
<dbReference type="InterPro" id="IPR052336">
    <property type="entry name" value="MlaD_Phospholipid_Transporter"/>
</dbReference>